<evidence type="ECO:0000313" key="3">
    <source>
        <dbReference type="Proteomes" id="UP000587070"/>
    </source>
</evidence>
<accession>A0A840G6B1</accession>
<proteinExistence type="predicted"/>
<keyword evidence="3" id="KW-1185">Reference proteome</keyword>
<evidence type="ECO:0000259" key="1">
    <source>
        <dbReference type="Pfam" id="PF09361"/>
    </source>
</evidence>
<dbReference type="NCBIfam" id="TIGR01841">
    <property type="entry name" value="phasin"/>
    <property type="match status" value="1"/>
</dbReference>
<gene>
    <name evidence="2" type="ORF">GGD90_001294</name>
</gene>
<name>A0A840G6B1_RHOTE</name>
<dbReference type="InterPro" id="IPR010127">
    <property type="entry name" value="Phasin_subfam-1"/>
</dbReference>
<evidence type="ECO:0000313" key="2">
    <source>
        <dbReference type="EMBL" id="MBB4246931.1"/>
    </source>
</evidence>
<reference evidence="2 3" key="1">
    <citation type="submission" date="2020-08" db="EMBL/GenBank/DDBJ databases">
        <title>Genome sequencing of Purple Non-Sulfur Bacteria from various extreme environments.</title>
        <authorList>
            <person name="Mayer M."/>
        </authorList>
    </citation>
    <scope>NUCLEOTIDE SEQUENCE [LARGE SCALE GENOMIC DNA]</scope>
    <source>
        <strain evidence="2 3">2761</strain>
    </source>
</reference>
<dbReference type="Proteomes" id="UP000587070">
    <property type="component" value="Unassembled WGS sequence"/>
</dbReference>
<protein>
    <submittedName>
        <fullName evidence="2">Phasin family protein</fullName>
    </submittedName>
</protein>
<dbReference type="RefSeq" id="WP_153115424.1">
    <property type="nucleotide sequence ID" value="NZ_JACIGE010000003.1"/>
</dbReference>
<dbReference type="InterPro" id="IPR018968">
    <property type="entry name" value="Phasin"/>
</dbReference>
<comment type="caution">
    <text evidence="2">The sequence shown here is derived from an EMBL/GenBank/DDBJ whole genome shotgun (WGS) entry which is preliminary data.</text>
</comment>
<dbReference type="EMBL" id="JACIGE010000003">
    <property type="protein sequence ID" value="MBB4246931.1"/>
    <property type="molecule type" value="Genomic_DNA"/>
</dbReference>
<dbReference type="AlphaFoldDB" id="A0A840G6B1"/>
<dbReference type="Pfam" id="PF09361">
    <property type="entry name" value="Phasin_2"/>
    <property type="match status" value="1"/>
</dbReference>
<feature type="domain" description="Phasin" evidence="1">
    <location>
        <begin position="7"/>
        <end position="106"/>
    </location>
</feature>
<organism evidence="2 3">
    <name type="scientific">Rhodocyclus tenuis</name>
    <name type="common">Rhodospirillum tenue</name>
    <dbReference type="NCBI Taxonomy" id="1066"/>
    <lineage>
        <taxon>Bacteria</taxon>
        <taxon>Pseudomonadati</taxon>
        <taxon>Pseudomonadota</taxon>
        <taxon>Betaproteobacteria</taxon>
        <taxon>Rhodocyclales</taxon>
        <taxon>Rhodocyclaceae</taxon>
        <taxon>Rhodocyclus</taxon>
    </lineage>
</organism>
<dbReference type="OrthoDB" id="5298576at2"/>
<sequence>MSDNPLEQLAQTQKASADVLSSLVRTAFSGVEQLTALNIAASRDFFNASVSSTQQLLSAKDPQDLAKLNASLAQPNIEKLIDYSSKVYALTAKLQKELATVVEAQYDVFTRNAAVAIEKTSANAPLGGDVFAAALKSVLDASTTTYGNLTQLTHQFADITDANVHAATSATAKAAEATSAAANAASTRATASKRSK</sequence>